<protein>
    <submittedName>
        <fullName evidence="2">Bile acid:sodium symporter</fullName>
    </submittedName>
</protein>
<dbReference type="PANTHER" id="PTHR18640">
    <property type="entry name" value="SOLUTE CARRIER FAMILY 10 MEMBER 7"/>
    <property type="match status" value="1"/>
</dbReference>
<comment type="caution">
    <text evidence="2">The sequence shown here is derived from an EMBL/GenBank/DDBJ whole genome shotgun (WGS) entry which is preliminary data.</text>
</comment>
<feature type="transmembrane region" description="Helical" evidence="1">
    <location>
        <begin position="99"/>
        <end position="125"/>
    </location>
</feature>
<organism evidence="2 3">
    <name type="scientific">Chryseobacterium caseinilyticum</name>
    <dbReference type="NCBI Taxonomy" id="2771428"/>
    <lineage>
        <taxon>Bacteria</taxon>
        <taxon>Pseudomonadati</taxon>
        <taxon>Bacteroidota</taxon>
        <taxon>Flavobacteriia</taxon>
        <taxon>Flavobacteriales</taxon>
        <taxon>Weeksellaceae</taxon>
        <taxon>Chryseobacterium group</taxon>
        <taxon>Chryseobacterium</taxon>
    </lineage>
</organism>
<feature type="transmembrane region" description="Helical" evidence="1">
    <location>
        <begin position="272"/>
        <end position="290"/>
    </location>
</feature>
<dbReference type="Pfam" id="PF13593">
    <property type="entry name" value="SBF_like"/>
    <property type="match status" value="1"/>
</dbReference>
<dbReference type="Proteomes" id="UP000637299">
    <property type="component" value="Unassembled WGS sequence"/>
</dbReference>
<keyword evidence="1" id="KW-0812">Transmembrane</keyword>
<dbReference type="Gene3D" id="1.20.1530.20">
    <property type="match status" value="1"/>
</dbReference>
<accession>A0ABR8Z914</accession>
<feature type="transmembrane region" description="Helical" evidence="1">
    <location>
        <begin position="231"/>
        <end position="251"/>
    </location>
</feature>
<dbReference type="RefSeq" id="WP_191735065.1">
    <property type="nucleotide sequence ID" value="NZ_JACYFS010000001.1"/>
</dbReference>
<feature type="transmembrane region" description="Helical" evidence="1">
    <location>
        <begin position="167"/>
        <end position="185"/>
    </location>
</feature>
<dbReference type="InterPro" id="IPR038770">
    <property type="entry name" value="Na+/solute_symporter_sf"/>
</dbReference>
<feature type="transmembrane region" description="Helical" evidence="1">
    <location>
        <begin position="34"/>
        <end position="52"/>
    </location>
</feature>
<name>A0ABR8Z914_9FLAO</name>
<feature type="transmembrane region" description="Helical" evidence="1">
    <location>
        <begin position="9"/>
        <end position="28"/>
    </location>
</feature>
<reference evidence="2 3" key="1">
    <citation type="submission" date="2020-09" db="EMBL/GenBank/DDBJ databases">
        <title>Genome seq and assembly of Chryseobacterium sp.</title>
        <authorList>
            <person name="Chhetri G."/>
        </authorList>
    </citation>
    <scope>NUCLEOTIDE SEQUENCE [LARGE SCALE GENOMIC DNA]</scope>
    <source>
        <strain evidence="2 3">GCR10</strain>
    </source>
</reference>
<evidence type="ECO:0000313" key="2">
    <source>
        <dbReference type="EMBL" id="MBD8081266.1"/>
    </source>
</evidence>
<dbReference type="EMBL" id="JACYFS010000001">
    <property type="protein sequence ID" value="MBD8081266.1"/>
    <property type="molecule type" value="Genomic_DNA"/>
</dbReference>
<evidence type="ECO:0000313" key="3">
    <source>
        <dbReference type="Proteomes" id="UP000637299"/>
    </source>
</evidence>
<feature type="transmembrane region" description="Helical" evidence="1">
    <location>
        <begin position="296"/>
        <end position="316"/>
    </location>
</feature>
<feature type="transmembrane region" description="Helical" evidence="1">
    <location>
        <begin position="72"/>
        <end position="93"/>
    </location>
</feature>
<feature type="transmembrane region" description="Helical" evidence="1">
    <location>
        <begin position="132"/>
        <end position="155"/>
    </location>
</feature>
<sequence length="328" mass="37245">MATLFSKQNIFLILLIIMVLMAKIIPFHESYNQYFNLSAFIDWGIAGIFLLYGLKLNLKEVVKDITNWKLHLLIQSATFLIFPFLVFIFYPFIKDSEYFNIWLSIFFLASLPSTVSSSVVMVSIAKGNVTSAIFNASVSGIIGIVMTPLLMSFFMTSETSAGANGEILQQLLIKVLLPIILGIIFNPLLKKFVTKYSNIINEFDRLIILLIVYESFSTAFVQHVFSSVPSFVFLVLTFSVIFLFFAVYHITQFLAEKMKFKTQDVITATFCGSKKSLVHGSLFVLVLGIADDQKVLFLLPVMIYHSFQLFYVSWLANRIAKRQTVNVN</sequence>
<evidence type="ECO:0000256" key="1">
    <source>
        <dbReference type="SAM" id="Phobius"/>
    </source>
</evidence>
<dbReference type="PIRSF" id="PIRSF026166">
    <property type="entry name" value="UCP026166"/>
    <property type="match status" value="1"/>
</dbReference>
<keyword evidence="1" id="KW-1133">Transmembrane helix</keyword>
<keyword evidence="1" id="KW-0472">Membrane</keyword>
<dbReference type="InterPro" id="IPR016833">
    <property type="entry name" value="Put_Na-Bile_cotransptr"/>
</dbReference>
<dbReference type="PANTHER" id="PTHR18640:SF5">
    <property type="entry name" value="SODIUM_BILE ACID COTRANSPORTER 7"/>
    <property type="match status" value="1"/>
</dbReference>
<keyword evidence="3" id="KW-1185">Reference proteome</keyword>
<proteinExistence type="predicted"/>
<gene>
    <name evidence="2" type="ORF">IC610_02385</name>
</gene>